<proteinExistence type="predicted"/>
<comment type="caution">
    <text evidence="5">The sequence shown here is derived from an EMBL/GenBank/DDBJ whole genome shotgun (WGS) entry which is preliminary data.</text>
</comment>
<feature type="region of interest" description="Disordered" evidence="3">
    <location>
        <begin position="239"/>
        <end position="342"/>
    </location>
</feature>
<gene>
    <name evidence="5" type="ORF">PHLCEN_2v10442</name>
</gene>
<dbReference type="GO" id="GO:0005737">
    <property type="term" value="C:cytoplasm"/>
    <property type="evidence" value="ECO:0007669"/>
    <property type="project" value="TreeGrafter"/>
</dbReference>
<dbReference type="Pfam" id="PF00076">
    <property type="entry name" value="RRM_1"/>
    <property type="match status" value="2"/>
</dbReference>
<keyword evidence="6" id="KW-1185">Reference proteome</keyword>
<dbReference type="Proteomes" id="UP000186601">
    <property type="component" value="Unassembled WGS sequence"/>
</dbReference>
<evidence type="ECO:0000313" key="6">
    <source>
        <dbReference type="Proteomes" id="UP000186601"/>
    </source>
</evidence>
<evidence type="ECO:0000259" key="4">
    <source>
        <dbReference type="PROSITE" id="PS50102"/>
    </source>
</evidence>
<dbReference type="PROSITE" id="PS50102">
    <property type="entry name" value="RRM"/>
    <property type="match status" value="2"/>
</dbReference>
<dbReference type="CDD" id="cd00590">
    <property type="entry name" value="RRM_SF"/>
    <property type="match status" value="1"/>
</dbReference>
<protein>
    <recommendedName>
        <fullName evidence="4">RRM domain-containing protein</fullName>
    </recommendedName>
</protein>
<evidence type="ECO:0000256" key="3">
    <source>
        <dbReference type="SAM" id="MobiDB-lite"/>
    </source>
</evidence>
<sequence length="342" mass="35834">MFALRRNVLAVSNLIARVQPRTFGKRLLISQVPVAANRSLNTFAQRRLLSSQSRRENEDELEAETSSAPSVTGGLPQIFVRNLPFSVDNEQLAELFKSCGPISWAATRTGADGRPAGYGHVMFESVESVQAALKLNGYELGGRAVYVEQARGQPKTAEPAPPSTTVFVNNVPFDATVEDLEETFGQFGEITVRAPQNDQGGMKGYAFVELSDIETAQRVIDELNGKEFLGRELRLQFGRARGSGGEGSRRGVGLGGGRGREGSFGRDQGGGSFGMRGGGYAGGEDRGGYGGGRGDYEGSGSGGGRGGYSRGGGGGGYRSGGRGGSGQRDGGGRGYGIRDGGD</sequence>
<dbReference type="GO" id="GO:0003729">
    <property type="term" value="F:mRNA binding"/>
    <property type="evidence" value="ECO:0007669"/>
    <property type="project" value="TreeGrafter"/>
</dbReference>
<keyword evidence="1 2" id="KW-0694">RNA-binding</keyword>
<dbReference type="Gene3D" id="3.30.70.330">
    <property type="match status" value="2"/>
</dbReference>
<feature type="compositionally biased region" description="Gly residues" evidence="3">
    <location>
        <begin position="241"/>
        <end position="257"/>
    </location>
</feature>
<organism evidence="5 6">
    <name type="scientific">Hermanssonia centrifuga</name>
    <dbReference type="NCBI Taxonomy" id="98765"/>
    <lineage>
        <taxon>Eukaryota</taxon>
        <taxon>Fungi</taxon>
        <taxon>Dikarya</taxon>
        <taxon>Basidiomycota</taxon>
        <taxon>Agaricomycotina</taxon>
        <taxon>Agaricomycetes</taxon>
        <taxon>Polyporales</taxon>
        <taxon>Meruliaceae</taxon>
        <taxon>Hermanssonia</taxon>
    </lineage>
</organism>
<dbReference type="STRING" id="98765.A0A2R6NN65"/>
<evidence type="ECO:0000313" key="5">
    <source>
        <dbReference type="EMBL" id="PSR73723.1"/>
    </source>
</evidence>
<evidence type="ECO:0000256" key="1">
    <source>
        <dbReference type="ARBA" id="ARBA00022884"/>
    </source>
</evidence>
<reference evidence="5 6" key="1">
    <citation type="submission" date="2018-02" db="EMBL/GenBank/DDBJ databases">
        <title>Genome sequence of the basidiomycete white-rot fungus Phlebia centrifuga.</title>
        <authorList>
            <person name="Granchi Z."/>
            <person name="Peng M."/>
            <person name="de Vries R.P."/>
            <person name="Hilden K."/>
            <person name="Makela M.R."/>
            <person name="Grigoriev I."/>
            <person name="Riley R."/>
        </authorList>
    </citation>
    <scope>NUCLEOTIDE SEQUENCE [LARGE SCALE GENOMIC DNA]</scope>
    <source>
        <strain evidence="5 6">FBCC195</strain>
    </source>
</reference>
<evidence type="ECO:0000256" key="2">
    <source>
        <dbReference type="PROSITE-ProRule" id="PRU00176"/>
    </source>
</evidence>
<accession>A0A2R6NN65</accession>
<dbReference type="SMART" id="SM00360">
    <property type="entry name" value="RRM"/>
    <property type="match status" value="2"/>
</dbReference>
<feature type="domain" description="RRM" evidence="4">
    <location>
        <begin position="164"/>
        <end position="240"/>
    </location>
</feature>
<feature type="domain" description="RRM" evidence="4">
    <location>
        <begin position="76"/>
        <end position="152"/>
    </location>
</feature>
<feature type="region of interest" description="Disordered" evidence="3">
    <location>
        <begin position="49"/>
        <end position="70"/>
    </location>
</feature>
<dbReference type="GO" id="GO:0005634">
    <property type="term" value="C:nucleus"/>
    <property type="evidence" value="ECO:0007669"/>
    <property type="project" value="TreeGrafter"/>
</dbReference>
<feature type="compositionally biased region" description="Gly residues" evidence="3">
    <location>
        <begin position="267"/>
        <end position="342"/>
    </location>
</feature>
<dbReference type="InterPro" id="IPR012677">
    <property type="entry name" value="Nucleotide-bd_a/b_plait_sf"/>
</dbReference>
<dbReference type="InterPro" id="IPR035979">
    <property type="entry name" value="RBD_domain_sf"/>
</dbReference>
<dbReference type="AlphaFoldDB" id="A0A2R6NN65"/>
<name>A0A2R6NN65_9APHY</name>
<dbReference type="PANTHER" id="PTHR23003">
    <property type="entry name" value="RNA RECOGNITION MOTIF RRM DOMAIN CONTAINING PROTEIN"/>
    <property type="match status" value="1"/>
</dbReference>
<dbReference type="EMBL" id="MLYV02001067">
    <property type="protein sequence ID" value="PSR73723.1"/>
    <property type="molecule type" value="Genomic_DNA"/>
</dbReference>
<dbReference type="OrthoDB" id="439808at2759"/>
<dbReference type="InterPro" id="IPR000504">
    <property type="entry name" value="RRM_dom"/>
</dbReference>
<dbReference type="InterPro" id="IPR050374">
    <property type="entry name" value="RRT5_SRSF_SR"/>
</dbReference>
<dbReference type="SUPFAM" id="SSF54928">
    <property type="entry name" value="RNA-binding domain, RBD"/>
    <property type="match status" value="2"/>
</dbReference>